<dbReference type="Pfam" id="PF13672">
    <property type="entry name" value="PP2C_2"/>
    <property type="match status" value="1"/>
</dbReference>
<comment type="caution">
    <text evidence="2">The sequence shown here is derived from an EMBL/GenBank/DDBJ whole genome shotgun (WGS) entry which is preliminary data.</text>
</comment>
<evidence type="ECO:0000313" key="3">
    <source>
        <dbReference type="Proteomes" id="UP000242444"/>
    </source>
</evidence>
<name>A0A263D206_9PSEU</name>
<dbReference type="Gene3D" id="3.60.40.10">
    <property type="entry name" value="PPM-type phosphatase domain"/>
    <property type="match status" value="1"/>
</dbReference>
<dbReference type="SMART" id="SM00331">
    <property type="entry name" value="PP2C_SIG"/>
    <property type="match status" value="1"/>
</dbReference>
<dbReference type="InterPro" id="IPR036457">
    <property type="entry name" value="PPM-type-like_dom_sf"/>
</dbReference>
<dbReference type="InterPro" id="IPR015655">
    <property type="entry name" value="PP2C"/>
</dbReference>
<dbReference type="AlphaFoldDB" id="A0A263D206"/>
<dbReference type="PROSITE" id="PS51746">
    <property type="entry name" value="PPM_2"/>
    <property type="match status" value="1"/>
</dbReference>
<proteinExistence type="predicted"/>
<organism evidence="2 3">
    <name type="scientific">Amycolatopsis antarctica</name>
    <dbReference type="NCBI Taxonomy" id="1854586"/>
    <lineage>
        <taxon>Bacteria</taxon>
        <taxon>Bacillati</taxon>
        <taxon>Actinomycetota</taxon>
        <taxon>Actinomycetes</taxon>
        <taxon>Pseudonocardiales</taxon>
        <taxon>Pseudonocardiaceae</taxon>
        <taxon>Amycolatopsis</taxon>
    </lineage>
</organism>
<protein>
    <submittedName>
        <fullName evidence="2">Protein phosphatase</fullName>
    </submittedName>
</protein>
<dbReference type="EMBL" id="NKYE01000013">
    <property type="protein sequence ID" value="OZM71526.1"/>
    <property type="molecule type" value="Genomic_DNA"/>
</dbReference>
<accession>A0A263D206</accession>
<dbReference type="GO" id="GO:0004722">
    <property type="term" value="F:protein serine/threonine phosphatase activity"/>
    <property type="evidence" value="ECO:0007669"/>
    <property type="project" value="InterPro"/>
</dbReference>
<dbReference type="PANTHER" id="PTHR47992">
    <property type="entry name" value="PROTEIN PHOSPHATASE"/>
    <property type="match status" value="1"/>
</dbReference>
<gene>
    <name evidence="2" type="ORF">CFN78_20530</name>
</gene>
<evidence type="ECO:0000313" key="2">
    <source>
        <dbReference type="EMBL" id="OZM71526.1"/>
    </source>
</evidence>
<feature type="domain" description="PPM-type phosphatase" evidence="1">
    <location>
        <begin position="6"/>
        <end position="241"/>
    </location>
</feature>
<dbReference type="RefSeq" id="WP_094864474.1">
    <property type="nucleotide sequence ID" value="NZ_NKYE01000013.1"/>
</dbReference>
<dbReference type="CDD" id="cd00143">
    <property type="entry name" value="PP2Cc"/>
    <property type="match status" value="1"/>
</dbReference>
<dbReference type="OrthoDB" id="9801841at2"/>
<dbReference type="SMART" id="SM00332">
    <property type="entry name" value="PP2Cc"/>
    <property type="match status" value="1"/>
</dbReference>
<dbReference type="InParanoid" id="A0A263D206"/>
<reference evidence="2 3" key="1">
    <citation type="submission" date="2017-07" db="EMBL/GenBank/DDBJ databases">
        <title>Amycolatopsis antarcticus sp. nov., isolated from the surface of an Antarcticus brown macroalga.</title>
        <authorList>
            <person name="Wang J."/>
            <person name="Leiva S."/>
            <person name="Huang J."/>
            <person name="Huang Y."/>
        </authorList>
    </citation>
    <scope>NUCLEOTIDE SEQUENCE [LARGE SCALE GENOMIC DNA]</scope>
    <source>
        <strain evidence="2 3">AU-G6</strain>
    </source>
</reference>
<evidence type="ECO:0000259" key="1">
    <source>
        <dbReference type="PROSITE" id="PS51746"/>
    </source>
</evidence>
<dbReference type="SUPFAM" id="SSF81606">
    <property type="entry name" value="PP2C-like"/>
    <property type="match status" value="1"/>
</dbReference>
<dbReference type="InterPro" id="IPR001932">
    <property type="entry name" value="PPM-type_phosphatase-like_dom"/>
</dbReference>
<sequence length="275" mass="28652">MTYAFDYAAASDPGRRRSRNEDSAYVSPRLLAVADGIGGHPHGDVASVAAISALAELGERLAADGAPFDPVATLAEGATEAGRRIVGLAERDPDLRGMGTTLTALLTDGQRVAVAHIGDSRAYLLRAGELVPITRDHTLIQSLVDEGTLNPEQVADHPRRSMLLRALQTAQAGEPDLSVHEPRPGDRYLICSDGLTDVVGDSELLPLLGGAEDPRRTAFRLVEAANAAGGPDNVTCVVCDVGTGRPVRSDVELLGAAAPDTGTGSIRAPFASGRH</sequence>
<keyword evidence="3" id="KW-1185">Reference proteome</keyword>
<dbReference type="Proteomes" id="UP000242444">
    <property type="component" value="Unassembled WGS sequence"/>
</dbReference>